<keyword evidence="6 10" id="KW-0547">Nucleotide-binding</keyword>
<keyword evidence="8 10" id="KW-0520">NAD</keyword>
<keyword evidence="13" id="KW-1185">Reference proteome</keyword>
<keyword evidence="3 10" id="KW-0662">Pyridine nucleotide biosynthesis</keyword>
<dbReference type="GO" id="GO:0004515">
    <property type="term" value="F:nicotinate-nucleotide adenylyltransferase activity"/>
    <property type="evidence" value="ECO:0007669"/>
    <property type="project" value="UniProtKB-UniRule"/>
</dbReference>
<evidence type="ECO:0000256" key="7">
    <source>
        <dbReference type="ARBA" id="ARBA00022840"/>
    </source>
</evidence>
<dbReference type="AlphaFoldDB" id="A0A9W5X3P8"/>
<dbReference type="GO" id="GO:0005524">
    <property type="term" value="F:ATP binding"/>
    <property type="evidence" value="ECO:0007669"/>
    <property type="project" value="UniProtKB-KW"/>
</dbReference>
<evidence type="ECO:0000256" key="8">
    <source>
        <dbReference type="ARBA" id="ARBA00023027"/>
    </source>
</evidence>
<feature type="domain" description="Cytidyltransferase-like" evidence="11">
    <location>
        <begin position="6"/>
        <end position="161"/>
    </location>
</feature>
<dbReference type="NCBIfam" id="TIGR00482">
    <property type="entry name" value="nicotinate (nicotinamide) nucleotide adenylyltransferase"/>
    <property type="match status" value="1"/>
</dbReference>
<name>A0A9W5X3P8_9BACI</name>
<evidence type="ECO:0000256" key="10">
    <source>
        <dbReference type="HAMAP-Rule" id="MF_00244"/>
    </source>
</evidence>
<keyword evidence="5 10" id="KW-0548">Nucleotidyltransferase</keyword>
<protein>
    <recommendedName>
        <fullName evidence="10">Probable nicotinate-nucleotide adenylyltransferase</fullName>
        <ecNumber evidence="10">2.7.7.18</ecNumber>
    </recommendedName>
    <alternativeName>
        <fullName evidence="10">Deamido-NAD(+) diphosphorylase</fullName>
    </alternativeName>
    <alternativeName>
        <fullName evidence="10">Deamido-NAD(+) pyrophosphorylase</fullName>
    </alternativeName>
    <alternativeName>
        <fullName evidence="10">Nicotinate mononucleotide adenylyltransferase</fullName>
        <shortName evidence="10">NaMN adenylyltransferase</shortName>
    </alternativeName>
</protein>
<dbReference type="NCBIfam" id="TIGR00125">
    <property type="entry name" value="cyt_tran_rel"/>
    <property type="match status" value="1"/>
</dbReference>
<dbReference type="EMBL" id="BMJD01000001">
    <property type="protein sequence ID" value="GGB28855.1"/>
    <property type="molecule type" value="Genomic_DNA"/>
</dbReference>
<comment type="pathway">
    <text evidence="2 10">Cofactor biosynthesis; NAD(+) biosynthesis; deamido-NAD(+) from nicotinate D-ribonucleotide: step 1/1.</text>
</comment>
<comment type="similarity">
    <text evidence="10">Belongs to the NadD family.</text>
</comment>
<evidence type="ECO:0000256" key="6">
    <source>
        <dbReference type="ARBA" id="ARBA00022741"/>
    </source>
</evidence>
<dbReference type="InterPro" id="IPR004821">
    <property type="entry name" value="Cyt_trans-like"/>
</dbReference>
<comment type="catalytic activity">
    <reaction evidence="9 10">
        <text>nicotinate beta-D-ribonucleotide + ATP + H(+) = deamido-NAD(+) + diphosphate</text>
        <dbReference type="Rhea" id="RHEA:22860"/>
        <dbReference type="ChEBI" id="CHEBI:15378"/>
        <dbReference type="ChEBI" id="CHEBI:30616"/>
        <dbReference type="ChEBI" id="CHEBI:33019"/>
        <dbReference type="ChEBI" id="CHEBI:57502"/>
        <dbReference type="ChEBI" id="CHEBI:58437"/>
        <dbReference type="EC" id="2.7.7.18"/>
    </reaction>
</comment>
<keyword evidence="7 10" id="KW-0067">ATP-binding</keyword>
<evidence type="ECO:0000313" key="13">
    <source>
        <dbReference type="Proteomes" id="UP000621492"/>
    </source>
</evidence>
<dbReference type="NCBIfam" id="NF000840">
    <property type="entry name" value="PRK00071.1-3"/>
    <property type="match status" value="1"/>
</dbReference>
<evidence type="ECO:0000256" key="4">
    <source>
        <dbReference type="ARBA" id="ARBA00022679"/>
    </source>
</evidence>
<dbReference type="InterPro" id="IPR014729">
    <property type="entry name" value="Rossmann-like_a/b/a_fold"/>
</dbReference>
<dbReference type="Gene3D" id="3.40.50.620">
    <property type="entry name" value="HUPs"/>
    <property type="match status" value="1"/>
</dbReference>
<dbReference type="SUPFAM" id="SSF52374">
    <property type="entry name" value="Nucleotidylyl transferase"/>
    <property type="match status" value="1"/>
</dbReference>
<dbReference type="RefSeq" id="WP_088050707.1">
    <property type="nucleotide sequence ID" value="NZ_BMJD01000001.1"/>
</dbReference>
<dbReference type="HAMAP" id="MF_00244">
    <property type="entry name" value="NaMN_adenylyltr"/>
    <property type="match status" value="1"/>
</dbReference>
<evidence type="ECO:0000313" key="12">
    <source>
        <dbReference type="EMBL" id="GGB28855.1"/>
    </source>
</evidence>
<evidence type="ECO:0000256" key="1">
    <source>
        <dbReference type="ARBA" id="ARBA00002324"/>
    </source>
</evidence>
<accession>A0A9W5X3P8</accession>
<sequence length="189" mass="21884">MKRVGILGGTFDPPHLGHLLIAEEVKNKLALEEVWFIPSNEPPHKHKARTSANNRIAMLERAIASNDTFKIDTIEVERLGKSYTFDTMKVLIDTYPDTTFYFIIGADMVEYLPKWDRINELINIVKFVGVRRTGYHLQSDFPIIALDIPMIDVSSTLIRERISRNQSTRYLLPEDVESYIKGKRLYEQE</sequence>
<dbReference type="NCBIfam" id="NF000841">
    <property type="entry name" value="PRK00071.1-4"/>
    <property type="match status" value="1"/>
</dbReference>
<evidence type="ECO:0000259" key="11">
    <source>
        <dbReference type="Pfam" id="PF01467"/>
    </source>
</evidence>
<dbReference type="Proteomes" id="UP000621492">
    <property type="component" value="Unassembled WGS sequence"/>
</dbReference>
<dbReference type="Pfam" id="PF01467">
    <property type="entry name" value="CTP_transf_like"/>
    <property type="match status" value="1"/>
</dbReference>
<keyword evidence="4 10" id="KW-0808">Transferase</keyword>
<dbReference type="EC" id="2.7.7.18" evidence="10"/>
<comment type="caution">
    <text evidence="12">The sequence shown here is derived from an EMBL/GenBank/DDBJ whole genome shotgun (WGS) entry which is preliminary data.</text>
</comment>
<comment type="function">
    <text evidence="1 10">Catalyzes the reversible adenylation of nicotinate mononucleotide (NaMN) to nicotinic acid adenine dinucleotide (NaAD).</text>
</comment>
<dbReference type="PANTHER" id="PTHR39321">
    <property type="entry name" value="NICOTINATE-NUCLEOTIDE ADENYLYLTRANSFERASE-RELATED"/>
    <property type="match status" value="1"/>
</dbReference>
<evidence type="ECO:0000256" key="3">
    <source>
        <dbReference type="ARBA" id="ARBA00022642"/>
    </source>
</evidence>
<organism evidence="12 13">
    <name type="scientific">Lentibacillus populi</name>
    <dbReference type="NCBI Taxonomy" id="1827502"/>
    <lineage>
        <taxon>Bacteria</taxon>
        <taxon>Bacillati</taxon>
        <taxon>Bacillota</taxon>
        <taxon>Bacilli</taxon>
        <taxon>Bacillales</taxon>
        <taxon>Bacillaceae</taxon>
        <taxon>Lentibacillus</taxon>
    </lineage>
</organism>
<evidence type="ECO:0000256" key="2">
    <source>
        <dbReference type="ARBA" id="ARBA00005019"/>
    </source>
</evidence>
<reference evidence="12" key="1">
    <citation type="journal article" date="2014" name="Int. J. Syst. Evol. Microbiol.">
        <title>Complete genome sequence of Corynebacterium casei LMG S-19264T (=DSM 44701T), isolated from a smear-ripened cheese.</title>
        <authorList>
            <consortium name="US DOE Joint Genome Institute (JGI-PGF)"/>
            <person name="Walter F."/>
            <person name="Albersmeier A."/>
            <person name="Kalinowski J."/>
            <person name="Ruckert C."/>
        </authorList>
    </citation>
    <scope>NUCLEOTIDE SEQUENCE</scope>
    <source>
        <strain evidence="12">CGMCC 1.15454</strain>
    </source>
</reference>
<reference evidence="12" key="2">
    <citation type="submission" date="2020-09" db="EMBL/GenBank/DDBJ databases">
        <authorList>
            <person name="Sun Q."/>
            <person name="Zhou Y."/>
        </authorList>
    </citation>
    <scope>NUCLEOTIDE SEQUENCE</scope>
    <source>
        <strain evidence="12">CGMCC 1.15454</strain>
    </source>
</reference>
<evidence type="ECO:0000256" key="5">
    <source>
        <dbReference type="ARBA" id="ARBA00022695"/>
    </source>
</evidence>
<evidence type="ECO:0000256" key="9">
    <source>
        <dbReference type="ARBA" id="ARBA00048721"/>
    </source>
</evidence>
<gene>
    <name evidence="10 12" type="primary">nadD</name>
    <name evidence="12" type="ORF">GCM10011409_02680</name>
</gene>
<dbReference type="GO" id="GO:0009435">
    <property type="term" value="P:NAD+ biosynthetic process"/>
    <property type="evidence" value="ECO:0007669"/>
    <property type="project" value="UniProtKB-UniRule"/>
</dbReference>
<proteinExistence type="inferred from homology"/>
<dbReference type="PANTHER" id="PTHR39321:SF3">
    <property type="entry name" value="PHOSPHOPANTETHEINE ADENYLYLTRANSFERASE"/>
    <property type="match status" value="1"/>
</dbReference>
<dbReference type="CDD" id="cd02165">
    <property type="entry name" value="NMNAT"/>
    <property type="match status" value="1"/>
</dbReference>
<dbReference type="InterPro" id="IPR005248">
    <property type="entry name" value="NadD/NMNAT"/>
</dbReference>